<gene>
    <name evidence="2" type="ORF">PLEPLA_LOCUS37470</name>
</gene>
<organism evidence="2 3">
    <name type="scientific">Pleuronectes platessa</name>
    <name type="common">European plaice</name>
    <dbReference type="NCBI Taxonomy" id="8262"/>
    <lineage>
        <taxon>Eukaryota</taxon>
        <taxon>Metazoa</taxon>
        <taxon>Chordata</taxon>
        <taxon>Craniata</taxon>
        <taxon>Vertebrata</taxon>
        <taxon>Euteleostomi</taxon>
        <taxon>Actinopterygii</taxon>
        <taxon>Neopterygii</taxon>
        <taxon>Teleostei</taxon>
        <taxon>Neoteleostei</taxon>
        <taxon>Acanthomorphata</taxon>
        <taxon>Carangaria</taxon>
        <taxon>Pleuronectiformes</taxon>
        <taxon>Pleuronectoidei</taxon>
        <taxon>Pleuronectidae</taxon>
        <taxon>Pleuronectes</taxon>
    </lineage>
</organism>
<evidence type="ECO:0000313" key="3">
    <source>
        <dbReference type="Proteomes" id="UP001153269"/>
    </source>
</evidence>
<protein>
    <submittedName>
        <fullName evidence="2">Uncharacterized protein</fullName>
    </submittedName>
</protein>
<evidence type="ECO:0000256" key="1">
    <source>
        <dbReference type="SAM" id="MobiDB-lite"/>
    </source>
</evidence>
<comment type="caution">
    <text evidence="2">The sequence shown here is derived from an EMBL/GenBank/DDBJ whole genome shotgun (WGS) entry which is preliminary data.</text>
</comment>
<name>A0A9N7VHV1_PLEPL</name>
<proteinExistence type="predicted"/>
<evidence type="ECO:0000313" key="2">
    <source>
        <dbReference type="EMBL" id="CAB1449784.1"/>
    </source>
</evidence>
<feature type="compositionally biased region" description="Basic and acidic residues" evidence="1">
    <location>
        <begin position="1"/>
        <end position="22"/>
    </location>
</feature>
<sequence>MGMEGWRDGGMEGWRDGGERGKHTLKGRTALPFLSVSKQLTIEEGPAPWLVAFRCLFTAAWTRGFFLVAEDKCPLLLSSSTGGKQGFCLLKDDLEKMKVLPLDERVV</sequence>
<dbReference type="EMBL" id="CADEAL010004027">
    <property type="protein sequence ID" value="CAB1449784.1"/>
    <property type="molecule type" value="Genomic_DNA"/>
</dbReference>
<keyword evidence="3" id="KW-1185">Reference proteome</keyword>
<dbReference type="Proteomes" id="UP001153269">
    <property type="component" value="Unassembled WGS sequence"/>
</dbReference>
<feature type="region of interest" description="Disordered" evidence="1">
    <location>
        <begin position="1"/>
        <end position="24"/>
    </location>
</feature>
<reference evidence="2" key="1">
    <citation type="submission" date="2020-03" db="EMBL/GenBank/DDBJ databases">
        <authorList>
            <person name="Weist P."/>
        </authorList>
    </citation>
    <scope>NUCLEOTIDE SEQUENCE</scope>
</reference>
<accession>A0A9N7VHV1</accession>
<dbReference type="AlphaFoldDB" id="A0A9N7VHV1"/>